<dbReference type="SUPFAM" id="SSF109604">
    <property type="entry name" value="HD-domain/PDEase-like"/>
    <property type="match status" value="1"/>
</dbReference>
<evidence type="ECO:0000313" key="3">
    <source>
        <dbReference type="Proteomes" id="UP000010797"/>
    </source>
</evidence>
<dbReference type="OrthoDB" id="1669667at2"/>
<proteinExistence type="predicted"/>
<name>L0F3L6_DESDL</name>
<dbReference type="HOGENOM" id="CLU_106618_0_0_9"/>
<evidence type="ECO:0000313" key="2">
    <source>
        <dbReference type="EMBL" id="AGA67655.1"/>
    </source>
</evidence>
<gene>
    <name evidence="2" type="ordered locus">Desdi_0082</name>
</gene>
<reference evidence="3" key="1">
    <citation type="submission" date="2012-02" db="EMBL/GenBank/DDBJ databases">
        <title>Complete sequence of Desulfitobacterium dichloroeliminans LMG P-21439.</title>
        <authorList>
            <person name="Lucas S."/>
            <person name="Han J."/>
            <person name="Lapidus A."/>
            <person name="Cheng J.-F."/>
            <person name="Goodwin L."/>
            <person name="Pitluck S."/>
            <person name="Peters L."/>
            <person name="Ovchinnikova G."/>
            <person name="Teshima H."/>
            <person name="Detter J.C."/>
            <person name="Han C."/>
            <person name="Tapia R."/>
            <person name="Land M."/>
            <person name="Hauser L."/>
            <person name="Kyrpides N."/>
            <person name="Ivanova N."/>
            <person name="Pagani I."/>
            <person name="Kruse T."/>
            <person name="de Vos W.M."/>
            <person name="Boon N."/>
            <person name="Smidt H."/>
            <person name="Woyke T."/>
        </authorList>
    </citation>
    <scope>NUCLEOTIDE SEQUENCE [LARGE SCALE GENOMIC DNA]</scope>
    <source>
        <strain evidence="3">LMG P-21439 / DCA1</strain>
    </source>
</reference>
<dbReference type="RefSeq" id="WP_015260662.1">
    <property type="nucleotide sequence ID" value="NC_019903.1"/>
</dbReference>
<accession>L0F3L6</accession>
<dbReference type="Pfam" id="PF01966">
    <property type="entry name" value="HD"/>
    <property type="match status" value="1"/>
</dbReference>
<dbReference type="GO" id="GO:0016787">
    <property type="term" value="F:hydrolase activity"/>
    <property type="evidence" value="ECO:0007669"/>
    <property type="project" value="UniProtKB-KW"/>
</dbReference>
<dbReference type="InterPro" id="IPR006674">
    <property type="entry name" value="HD_domain"/>
</dbReference>
<evidence type="ECO:0000259" key="1">
    <source>
        <dbReference type="SMART" id="SM00471"/>
    </source>
</evidence>
<dbReference type="KEGG" id="ddl:Desdi_0082"/>
<keyword evidence="3" id="KW-1185">Reference proteome</keyword>
<dbReference type="EMBL" id="CP003344">
    <property type="protein sequence ID" value="AGA67655.1"/>
    <property type="molecule type" value="Genomic_DNA"/>
</dbReference>
<dbReference type="Proteomes" id="UP000010797">
    <property type="component" value="Chromosome"/>
</dbReference>
<dbReference type="InterPro" id="IPR003607">
    <property type="entry name" value="HD/PDEase_dom"/>
</dbReference>
<sequence length="174" mass="19835">MRSMPRVNHIIQHQSYEDHCRKNTQAEENRIYCRHGSDHGLTVSRIAYIFLLENLLEAGTRGSQEQTSEIDKETIYAAGLLHDIGRWVEYETQEDHALVSARIALPILRDCGFSSTEIETITLGVLEHRLPPDKTSSPLGQALSLADDWARDCKNCPSQETCYKYSKTMEEIII</sequence>
<organism evidence="2 3">
    <name type="scientific">Desulfitobacterium dichloroeliminans (strain LMG P-21439 / DCA1)</name>
    <dbReference type="NCBI Taxonomy" id="871963"/>
    <lineage>
        <taxon>Bacteria</taxon>
        <taxon>Bacillati</taxon>
        <taxon>Bacillota</taxon>
        <taxon>Clostridia</taxon>
        <taxon>Eubacteriales</taxon>
        <taxon>Desulfitobacteriaceae</taxon>
        <taxon>Desulfitobacterium</taxon>
    </lineage>
</organism>
<dbReference type="STRING" id="871963.Desdi_0082"/>
<dbReference type="AlphaFoldDB" id="L0F3L6"/>
<dbReference type="eggNOG" id="COG2844">
    <property type="taxonomic scope" value="Bacteria"/>
</dbReference>
<dbReference type="SMART" id="SM00471">
    <property type="entry name" value="HDc"/>
    <property type="match status" value="1"/>
</dbReference>
<protein>
    <submittedName>
        <fullName evidence="2">Putative HD superfamily hydrolase</fullName>
    </submittedName>
</protein>
<keyword evidence="2" id="KW-0378">Hydrolase</keyword>
<feature type="domain" description="HD/PDEase" evidence="1">
    <location>
        <begin position="32"/>
        <end position="161"/>
    </location>
</feature>
<dbReference type="Gene3D" id="1.10.3210.10">
    <property type="entry name" value="Hypothetical protein af1432"/>
    <property type="match status" value="1"/>
</dbReference>
<dbReference type="CDD" id="cd00077">
    <property type="entry name" value="HDc"/>
    <property type="match status" value="1"/>
</dbReference>